<name>A0A6C0H3I8_9ZZZZ</name>
<sequence>MSTVTQSGNQFNNLNFGGGLALSQSGTIIFFIIRTDSTLDGTSGTLLKSINSGYSFPAPTRAGNLLSAVCCGGGGTPMYFCQEGVNLYKSSSGSLTSINIVTSTALSPSSSLTTKDLCQIACNSTGTKLFATTRQGESNRIYYSDNSGVNWSAITDPLNPPNINNTGEPTYITSNAAGDKIYAGLTNIVVGTPSAPYWNWSTINMFGETGPFNSIATSSSGNFVMALKNLSLIIFYETYKETFDIQALGITDNVPFLKSIATFNNGNNFKLNYDYFYEEQSTAVATYTYTSSPPVIPCFREGSKILCLQDDKEVYVRIEDITKGDLVKTLKNGFLPVYMVGKKDIYHPALPQRDKDQLYKCSTIEYPEIFEDLFITGSHSILVEDFTDKEQRQKAIDVNGRIFITDKKYRLPACVDHRASVFDIEGTYTIYHLALESEDNYINYAIWANGLLVETCSKKYLENLFYSQE</sequence>
<dbReference type="InterPro" id="IPR036278">
    <property type="entry name" value="Sialidase_sf"/>
</dbReference>
<dbReference type="SUPFAM" id="SSF50939">
    <property type="entry name" value="Sialidases"/>
    <property type="match status" value="1"/>
</dbReference>
<evidence type="ECO:0000313" key="1">
    <source>
        <dbReference type="EMBL" id="QHT74950.1"/>
    </source>
</evidence>
<dbReference type="AlphaFoldDB" id="A0A6C0H3I8"/>
<organism evidence="1">
    <name type="scientific">viral metagenome</name>
    <dbReference type="NCBI Taxonomy" id="1070528"/>
    <lineage>
        <taxon>unclassified sequences</taxon>
        <taxon>metagenomes</taxon>
        <taxon>organismal metagenomes</taxon>
    </lineage>
</organism>
<evidence type="ECO:0008006" key="2">
    <source>
        <dbReference type="Google" id="ProtNLM"/>
    </source>
</evidence>
<proteinExistence type="predicted"/>
<dbReference type="EMBL" id="MN739859">
    <property type="protein sequence ID" value="QHT74950.1"/>
    <property type="molecule type" value="Genomic_DNA"/>
</dbReference>
<protein>
    <recommendedName>
        <fullName evidence="2">Hedgehog/Intein (Hint) domain-containing protein</fullName>
    </recommendedName>
</protein>
<accession>A0A6C0H3I8</accession>
<dbReference type="SUPFAM" id="SSF110296">
    <property type="entry name" value="Oligoxyloglucan reducing end-specific cellobiohydrolase"/>
    <property type="match status" value="1"/>
</dbReference>
<reference evidence="1" key="1">
    <citation type="journal article" date="2020" name="Nature">
        <title>Giant virus diversity and host interactions through global metagenomics.</title>
        <authorList>
            <person name="Schulz F."/>
            <person name="Roux S."/>
            <person name="Paez-Espino D."/>
            <person name="Jungbluth S."/>
            <person name="Walsh D.A."/>
            <person name="Denef V.J."/>
            <person name="McMahon K.D."/>
            <person name="Konstantinidis K.T."/>
            <person name="Eloe-Fadrosh E.A."/>
            <person name="Kyrpides N.C."/>
            <person name="Woyke T."/>
        </authorList>
    </citation>
    <scope>NUCLEOTIDE SEQUENCE</scope>
    <source>
        <strain evidence="1">GVMAG-M-3300023179-62</strain>
    </source>
</reference>